<feature type="compositionally biased region" description="Polar residues" evidence="1">
    <location>
        <begin position="10"/>
        <end position="22"/>
    </location>
</feature>
<evidence type="ECO:0000313" key="2">
    <source>
        <dbReference type="EMBL" id="KAH3676529.1"/>
    </source>
</evidence>
<reference evidence="2" key="2">
    <citation type="submission" date="2021-01" db="EMBL/GenBank/DDBJ databases">
        <authorList>
            <person name="Schikora-Tamarit M.A."/>
        </authorList>
    </citation>
    <scope>NUCLEOTIDE SEQUENCE</scope>
    <source>
        <strain evidence="2">NCAIM Y.01608</strain>
    </source>
</reference>
<gene>
    <name evidence="2" type="ORF">OGATHE_001495</name>
</gene>
<evidence type="ECO:0000313" key="3">
    <source>
        <dbReference type="Proteomes" id="UP000788993"/>
    </source>
</evidence>
<dbReference type="AlphaFoldDB" id="A0A9P8PSJ1"/>
<feature type="non-terminal residue" evidence="2">
    <location>
        <position position="1"/>
    </location>
</feature>
<sequence>LDEDGRVVSSGMQPYQGGQQAERQVEEPSQARIEDVTEEEENKEQLAELLEDMELGSARVEEEPQVSDSNSAAGPAIDPEDLLTLEMIA</sequence>
<feature type="non-terminal residue" evidence="2">
    <location>
        <position position="89"/>
    </location>
</feature>
<feature type="region of interest" description="Disordered" evidence="1">
    <location>
        <begin position="1"/>
        <end position="40"/>
    </location>
</feature>
<evidence type="ECO:0000256" key="1">
    <source>
        <dbReference type="SAM" id="MobiDB-lite"/>
    </source>
</evidence>
<dbReference type="EMBL" id="JAEUBD010000153">
    <property type="protein sequence ID" value="KAH3676529.1"/>
    <property type="molecule type" value="Genomic_DNA"/>
</dbReference>
<feature type="region of interest" description="Disordered" evidence="1">
    <location>
        <begin position="58"/>
        <end position="80"/>
    </location>
</feature>
<keyword evidence="3" id="KW-1185">Reference proteome</keyword>
<protein>
    <submittedName>
        <fullName evidence="2">Uncharacterized protein</fullName>
    </submittedName>
</protein>
<reference evidence="2" key="1">
    <citation type="journal article" date="2021" name="Open Biol.">
        <title>Shared evolutionary footprints suggest mitochondrial oxidative damage underlies multiple complex I losses in fungi.</title>
        <authorList>
            <person name="Schikora-Tamarit M.A."/>
            <person name="Marcet-Houben M."/>
            <person name="Nosek J."/>
            <person name="Gabaldon T."/>
        </authorList>
    </citation>
    <scope>NUCLEOTIDE SEQUENCE</scope>
    <source>
        <strain evidence="2">NCAIM Y.01608</strain>
    </source>
</reference>
<dbReference type="Proteomes" id="UP000788993">
    <property type="component" value="Unassembled WGS sequence"/>
</dbReference>
<proteinExistence type="predicted"/>
<organism evidence="2 3">
    <name type="scientific">Ogataea polymorpha</name>
    <dbReference type="NCBI Taxonomy" id="460523"/>
    <lineage>
        <taxon>Eukaryota</taxon>
        <taxon>Fungi</taxon>
        <taxon>Dikarya</taxon>
        <taxon>Ascomycota</taxon>
        <taxon>Saccharomycotina</taxon>
        <taxon>Pichiomycetes</taxon>
        <taxon>Pichiales</taxon>
        <taxon>Pichiaceae</taxon>
        <taxon>Ogataea</taxon>
    </lineage>
</organism>
<name>A0A9P8PSJ1_9ASCO</name>
<comment type="caution">
    <text evidence="2">The sequence shown here is derived from an EMBL/GenBank/DDBJ whole genome shotgun (WGS) entry which is preliminary data.</text>
</comment>
<accession>A0A9P8PSJ1</accession>